<evidence type="ECO:0000256" key="3">
    <source>
        <dbReference type="ARBA" id="ARBA00010718"/>
    </source>
</evidence>
<dbReference type="PANTHER" id="PTHR18952">
    <property type="entry name" value="CARBONIC ANHYDRASE"/>
    <property type="match status" value="1"/>
</dbReference>
<proteinExistence type="inferred from homology"/>
<dbReference type="EMBL" id="JAQQFR010000016">
    <property type="protein sequence ID" value="MFL9880886.1"/>
    <property type="molecule type" value="Genomic_DNA"/>
</dbReference>
<dbReference type="PROSITE" id="PS51144">
    <property type="entry name" value="ALPHA_CA_2"/>
    <property type="match status" value="1"/>
</dbReference>
<keyword evidence="13" id="KW-1185">Reference proteome</keyword>
<evidence type="ECO:0000256" key="5">
    <source>
        <dbReference type="ARBA" id="ARBA00014628"/>
    </source>
</evidence>
<evidence type="ECO:0000313" key="12">
    <source>
        <dbReference type="EMBL" id="MFL9880886.1"/>
    </source>
</evidence>
<evidence type="ECO:0000256" key="6">
    <source>
        <dbReference type="ARBA" id="ARBA00022723"/>
    </source>
</evidence>
<keyword evidence="7 10" id="KW-0862">Zinc</keyword>
<comment type="similarity">
    <text evidence="3 10">Belongs to the alpha-carbonic anhydrase family.</text>
</comment>
<dbReference type="InterPro" id="IPR023561">
    <property type="entry name" value="Carbonic_anhydrase_a-class"/>
</dbReference>
<dbReference type="Gene3D" id="3.10.200.10">
    <property type="entry name" value="Alpha carbonic anhydrase"/>
    <property type="match status" value="1"/>
</dbReference>
<feature type="signal peptide" evidence="10">
    <location>
        <begin position="1"/>
        <end position="24"/>
    </location>
</feature>
<reference evidence="12 13" key="1">
    <citation type="journal article" date="2024" name="Chem. Sci.">
        <title>Discovery of megapolipeptins by genome mining of a Burkholderiales bacteria collection.</title>
        <authorList>
            <person name="Paulo B.S."/>
            <person name="Recchia M.J.J."/>
            <person name="Lee S."/>
            <person name="Fergusson C.H."/>
            <person name="Romanowski S.B."/>
            <person name="Hernandez A."/>
            <person name="Krull N."/>
            <person name="Liu D.Y."/>
            <person name="Cavanagh H."/>
            <person name="Bos A."/>
            <person name="Gray C.A."/>
            <person name="Murphy B.T."/>
            <person name="Linington R.G."/>
            <person name="Eustaquio A.S."/>
        </authorList>
    </citation>
    <scope>NUCLEOTIDE SEQUENCE [LARGE SCALE GENOMIC DNA]</scope>
    <source>
        <strain evidence="12 13">RL21-008-BIB-B</strain>
    </source>
</reference>
<gene>
    <name evidence="12" type="ORF">PQR63_20980</name>
</gene>
<protein>
    <recommendedName>
        <fullName evidence="5 10">Carbonic anhydrase</fullName>
        <ecNumber evidence="4 10">4.2.1.1</ecNumber>
    </recommendedName>
</protein>
<dbReference type="Proteomes" id="UP001629214">
    <property type="component" value="Unassembled WGS sequence"/>
</dbReference>
<evidence type="ECO:0000256" key="4">
    <source>
        <dbReference type="ARBA" id="ARBA00012925"/>
    </source>
</evidence>
<keyword evidence="6 10" id="KW-0479">Metal-binding</keyword>
<keyword evidence="8 10" id="KW-0456">Lyase</keyword>
<dbReference type="InterPro" id="IPR018338">
    <property type="entry name" value="Carbonic_anhydrase_a-class_CS"/>
</dbReference>
<dbReference type="InterPro" id="IPR001148">
    <property type="entry name" value="CA_dom"/>
</dbReference>
<comment type="function">
    <text evidence="2 10">Reversible hydration of carbon dioxide.</text>
</comment>
<dbReference type="SMART" id="SM01057">
    <property type="entry name" value="Carb_anhydrase"/>
    <property type="match status" value="1"/>
</dbReference>
<dbReference type="RefSeq" id="WP_408169888.1">
    <property type="nucleotide sequence ID" value="NZ_JAQQFR010000016.1"/>
</dbReference>
<comment type="cofactor">
    <cofactor evidence="1 10">
        <name>Zn(2+)</name>
        <dbReference type="ChEBI" id="CHEBI:29105"/>
    </cofactor>
</comment>
<dbReference type="EC" id="4.2.1.1" evidence="4 10"/>
<evidence type="ECO:0000256" key="7">
    <source>
        <dbReference type="ARBA" id="ARBA00022833"/>
    </source>
</evidence>
<dbReference type="InterPro" id="IPR036398">
    <property type="entry name" value="CA_dom_sf"/>
</dbReference>
<dbReference type="CDD" id="cd03124">
    <property type="entry name" value="alpha_CA_prokaryotic_like"/>
    <property type="match status" value="1"/>
</dbReference>
<evidence type="ECO:0000256" key="8">
    <source>
        <dbReference type="ARBA" id="ARBA00023239"/>
    </source>
</evidence>
<name>A0ABW8ZCZ5_9BURK</name>
<evidence type="ECO:0000313" key="13">
    <source>
        <dbReference type="Proteomes" id="UP001629214"/>
    </source>
</evidence>
<dbReference type="SUPFAM" id="SSF51069">
    <property type="entry name" value="Carbonic anhydrase"/>
    <property type="match status" value="1"/>
</dbReference>
<feature type="domain" description="Alpha-carbonic anhydrase" evidence="11">
    <location>
        <begin position="35"/>
        <end position="254"/>
    </location>
</feature>
<dbReference type="PANTHER" id="PTHR18952:SF265">
    <property type="entry name" value="CARBONIC ANHYDRASE"/>
    <property type="match status" value="1"/>
</dbReference>
<organism evidence="12 13">
    <name type="scientific">Herbaspirillum rhizosphaerae</name>
    <dbReference type="NCBI Taxonomy" id="346179"/>
    <lineage>
        <taxon>Bacteria</taxon>
        <taxon>Pseudomonadati</taxon>
        <taxon>Pseudomonadota</taxon>
        <taxon>Betaproteobacteria</taxon>
        <taxon>Burkholderiales</taxon>
        <taxon>Oxalobacteraceae</taxon>
        <taxon>Herbaspirillum</taxon>
    </lineage>
</organism>
<accession>A0ABW8ZCZ5</accession>
<sequence>MKSTMYFFCGKALHATLLSTIMLAGTGSAAMAESTHFDYAHQAEWNQVHGDRQSPIALDVNKATPDLDDDADDSIRISGRTSDAVVVDNTNTIQVNVLPGNFATIRGRRFQLQQFHFHTPSEHVVNGKRYPLELHLVYKAKNGRLAVIGVLFQEGAVNPAFDAIMRRVIRAGRAEPMREFDISQLLPANLSYFHYLGSLTTPPLSQNVEWHVLPQPITLSSAQLDDFHRYYTANSRALQPRNDREVLYHQETKP</sequence>
<comment type="catalytic activity">
    <reaction evidence="9 10">
        <text>hydrogencarbonate + H(+) = CO2 + H2O</text>
        <dbReference type="Rhea" id="RHEA:10748"/>
        <dbReference type="ChEBI" id="CHEBI:15377"/>
        <dbReference type="ChEBI" id="CHEBI:15378"/>
        <dbReference type="ChEBI" id="CHEBI:16526"/>
        <dbReference type="ChEBI" id="CHEBI:17544"/>
        <dbReference type="EC" id="4.2.1.1"/>
    </reaction>
</comment>
<evidence type="ECO:0000256" key="10">
    <source>
        <dbReference type="RuleBase" id="RU367011"/>
    </source>
</evidence>
<feature type="chain" id="PRO_5044983785" description="Carbonic anhydrase" evidence="10">
    <location>
        <begin position="25"/>
        <end position="254"/>
    </location>
</feature>
<evidence type="ECO:0000259" key="11">
    <source>
        <dbReference type="PROSITE" id="PS51144"/>
    </source>
</evidence>
<dbReference type="InterPro" id="IPR041891">
    <property type="entry name" value="Alpha_CA_prokaryot-like"/>
</dbReference>
<dbReference type="PROSITE" id="PS00162">
    <property type="entry name" value="ALPHA_CA_1"/>
    <property type="match status" value="1"/>
</dbReference>
<evidence type="ECO:0000256" key="2">
    <source>
        <dbReference type="ARBA" id="ARBA00002904"/>
    </source>
</evidence>
<keyword evidence="10" id="KW-0732">Signal</keyword>
<evidence type="ECO:0000256" key="1">
    <source>
        <dbReference type="ARBA" id="ARBA00001947"/>
    </source>
</evidence>
<evidence type="ECO:0000256" key="9">
    <source>
        <dbReference type="ARBA" id="ARBA00048348"/>
    </source>
</evidence>
<comment type="caution">
    <text evidence="12">The sequence shown here is derived from an EMBL/GenBank/DDBJ whole genome shotgun (WGS) entry which is preliminary data.</text>
</comment>
<dbReference type="Pfam" id="PF00194">
    <property type="entry name" value="Carb_anhydrase"/>
    <property type="match status" value="1"/>
</dbReference>